<dbReference type="InterPro" id="IPR037523">
    <property type="entry name" value="VOC_core"/>
</dbReference>
<keyword evidence="2" id="KW-0223">Dioxygenase</keyword>
<dbReference type="PROSITE" id="PS51819">
    <property type="entry name" value="VOC"/>
    <property type="match status" value="2"/>
</dbReference>
<dbReference type="EMBL" id="BDQX01000423">
    <property type="protein sequence ID" value="GBG11634.1"/>
    <property type="molecule type" value="Genomic_DNA"/>
</dbReference>
<reference evidence="2 3" key="1">
    <citation type="submission" date="2017-08" db="EMBL/GenBank/DDBJ databases">
        <title>Substantial Increase in Enzyme Production by Combined Drug-Resistance Mutations in Paenibacillus agaridevorans.</title>
        <authorList>
            <person name="Tanaka Y."/>
            <person name="Funane K."/>
            <person name="Hosaka T."/>
            <person name="Shiwa Y."/>
            <person name="Fujita N."/>
            <person name="Miyazaki T."/>
            <person name="Yoshikawa H."/>
            <person name="Murakami K."/>
            <person name="Kasahara K."/>
            <person name="Inaoka T."/>
            <person name="Hiraga Y."/>
            <person name="Ochi K."/>
        </authorList>
    </citation>
    <scope>NUCLEOTIDE SEQUENCE [LARGE SCALE GENOMIC DNA]</scope>
    <source>
        <strain evidence="2 3">T-3040</strain>
    </source>
</reference>
<dbReference type="RefSeq" id="WP_108995893.1">
    <property type="nucleotide sequence ID" value="NZ_BDQX01000423.1"/>
</dbReference>
<sequence length="327" mass="36115">MTIQNAQGQTSFEDRAQTAGIHHITAFVRDPQATSDFYAGILGLRLVKKTINFDAPEVYHLYFGDQSGSPGTIITFFPWEESRRGRIGAGQVGITTYVVPEGALAFWRERLTRLGVKVEETQRFGETYLGFADTDGLRGEIVARAEGANSRWSFGGVTTDKAIKGFGGAVLFSGAPESTGKLLQDVMGLTKVGEDVGYVRYRSFGDIGNIIDVNATAMAPGHGGHGTVHHIAWRAKDDAEHALWRSHVAANGYQPTPIVDRQYFNALYFREEGGILFEIATDPPGFARDEDAEHLGEKLMLPEWYEQNRAEIEKLLTPFEVRELEGI</sequence>
<dbReference type="Gene3D" id="3.10.180.10">
    <property type="entry name" value="2,3-Dihydroxybiphenyl 1,2-Dioxygenase, domain 1"/>
    <property type="match status" value="2"/>
</dbReference>
<dbReference type="InterPro" id="IPR052537">
    <property type="entry name" value="Extradiol_RC_dioxygenase"/>
</dbReference>
<dbReference type="PANTHER" id="PTHR36110">
    <property type="entry name" value="RING-CLEAVING DIOXYGENASE MHQE-RELATED"/>
    <property type="match status" value="1"/>
</dbReference>
<gene>
    <name evidence="2" type="ORF">PAT3040_06465</name>
</gene>
<dbReference type="InterPro" id="IPR029068">
    <property type="entry name" value="Glyas_Bleomycin-R_OHBP_Dase"/>
</dbReference>
<dbReference type="InterPro" id="IPR004360">
    <property type="entry name" value="Glyas_Fos-R_dOase_dom"/>
</dbReference>
<dbReference type="Pfam" id="PF00903">
    <property type="entry name" value="Glyoxalase"/>
    <property type="match status" value="2"/>
</dbReference>
<comment type="caution">
    <text evidence="2">The sequence shown here is derived from an EMBL/GenBank/DDBJ whole genome shotgun (WGS) entry which is preliminary data.</text>
</comment>
<evidence type="ECO:0000313" key="2">
    <source>
        <dbReference type="EMBL" id="GBG11634.1"/>
    </source>
</evidence>
<name>A0A2R5F5N7_9BACL</name>
<dbReference type="GO" id="GO:0051213">
    <property type="term" value="F:dioxygenase activity"/>
    <property type="evidence" value="ECO:0007669"/>
    <property type="project" value="UniProtKB-KW"/>
</dbReference>
<feature type="domain" description="VOC" evidence="1">
    <location>
        <begin position="165"/>
        <end position="282"/>
    </location>
</feature>
<keyword evidence="3" id="KW-1185">Reference proteome</keyword>
<keyword evidence="2" id="KW-0560">Oxidoreductase</keyword>
<feature type="domain" description="VOC" evidence="1">
    <location>
        <begin position="20"/>
        <end position="144"/>
    </location>
</feature>
<protein>
    <submittedName>
        <fullName evidence="2">Ring-cleaving dioxygenase</fullName>
    </submittedName>
</protein>
<evidence type="ECO:0000259" key="1">
    <source>
        <dbReference type="PROSITE" id="PS51819"/>
    </source>
</evidence>
<organism evidence="2 3">
    <name type="scientific">Paenibacillus agaridevorans</name>
    <dbReference type="NCBI Taxonomy" id="171404"/>
    <lineage>
        <taxon>Bacteria</taxon>
        <taxon>Bacillati</taxon>
        <taxon>Bacillota</taxon>
        <taxon>Bacilli</taxon>
        <taxon>Bacillales</taxon>
        <taxon>Paenibacillaceae</taxon>
        <taxon>Paenibacillus</taxon>
    </lineage>
</organism>
<dbReference type="Proteomes" id="UP000245202">
    <property type="component" value="Unassembled WGS sequence"/>
</dbReference>
<dbReference type="SUPFAM" id="SSF54593">
    <property type="entry name" value="Glyoxalase/Bleomycin resistance protein/Dihydroxybiphenyl dioxygenase"/>
    <property type="match status" value="1"/>
</dbReference>
<accession>A0A2R5F5N7</accession>
<dbReference type="PANTHER" id="PTHR36110:SF2">
    <property type="entry name" value="RING-CLEAVING DIOXYGENASE MHQE-RELATED"/>
    <property type="match status" value="1"/>
</dbReference>
<proteinExistence type="predicted"/>
<dbReference type="AlphaFoldDB" id="A0A2R5F5N7"/>
<evidence type="ECO:0000313" key="3">
    <source>
        <dbReference type="Proteomes" id="UP000245202"/>
    </source>
</evidence>